<feature type="transmembrane region" description="Helical" evidence="1">
    <location>
        <begin position="12"/>
        <end position="30"/>
    </location>
</feature>
<evidence type="ECO:0000256" key="1">
    <source>
        <dbReference type="SAM" id="Phobius"/>
    </source>
</evidence>
<evidence type="ECO:0000313" key="2">
    <source>
        <dbReference type="EMBL" id="OTG14680.1"/>
    </source>
</evidence>
<gene>
    <name evidence="2" type="ORF">HannXRQ_Chr09g0252121</name>
</gene>
<evidence type="ECO:0000313" key="3">
    <source>
        <dbReference type="Proteomes" id="UP000215914"/>
    </source>
</evidence>
<organism evidence="2 3">
    <name type="scientific">Helianthus annuus</name>
    <name type="common">Common sunflower</name>
    <dbReference type="NCBI Taxonomy" id="4232"/>
    <lineage>
        <taxon>Eukaryota</taxon>
        <taxon>Viridiplantae</taxon>
        <taxon>Streptophyta</taxon>
        <taxon>Embryophyta</taxon>
        <taxon>Tracheophyta</taxon>
        <taxon>Spermatophyta</taxon>
        <taxon>Magnoliopsida</taxon>
        <taxon>eudicotyledons</taxon>
        <taxon>Gunneridae</taxon>
        <taxon>Pentapetalae</taxon>
        <taxon>asterids</taxon>
        <taxon>campanulids</taxon>
        <taxon>Asterales</taxon>
        <taxon>Asteraceae</taxon>
        <taxon>Asteroideae</taxon>
        <taxon>Heliantheae alliance</taxon>
        <taxon>Heliantheae</taxon>
        <taxon>Helianthus</taxon>
    </lineage>
</organism>
<dbReference type="AlphaFoldDB" id="A0A251TU62"/>
<name>A0A251TU62_HELAN</name>
<keyword evidence="1" id="KW-0812">Transmembrane</keyword>
<keyword evidence="1" id="KW-0472">Membrane</keyword>
<dbReference type="Proteomes" id="UP000215914">
    <property type="component" value="Chromosome 9"/>
</dbReference>
<keyword evidence="1" id="KW-1133">Transmembrane helix</keyword>
<dbReference type="EMBL" id="CM007898">
    <property type="protein sequence ID" value="OTG14680.1"/>
    <property type="molecule type" value="Genomic_DNA"/>
</dbReference>
<sequence length="75" mass="8818">MCMTCQSPHVIYSSYSSWCYMMMILVYARIGMDEALVTLKDARLVKFCFTSCLLRHCNSFKSIKQHFNFPCVMKQ</sequence>
<protein>
    <submittedName>
        <fullName evidence="2">Uncharacterized protein</fullName>
    </submittedName>
</protein>
<proteinExistence type="predicted"/>
<dbReference type="InParanoid" id="A0A251TU62"/>
<keyword evidence="3" id="KW-1185">Reference proteome</keyword>
<accession>A0A251TU62</accession>
<reference evidence="3" key="1">
    <citation type="journal article" date="2017" name="Nature">
        <title>The sunflower genome provides insights into oil metabolism, flowering and Asterid evolution.</title>
        <authorList>
            <person name="Badouin H."/>
            <person name="Gouzy J."/>
            <person name="Grassa C.J."/>
            <person name="Murat F."/>
            <person name="Staton S.E."/>
            <person name="Cottret L."/>
            <person name="Lelandais-Briere C."/>
            <person name="Owens G.L."/>
            <person name="Carrere S."/>
            <person name="Mayjonade B."/>
            <person name="Legrand L."/>
            <person name="Gill N."/>
            <person name="Kane N.C."/>
            <person name="Bowers J.E."/>
            <person name="Hubner S."/>
            <person name="Bellec A."/>
            <person name="Berard A."/>
            <person name="Berges H."/>
            <person name="Blanchet N."/>
            <person name="Boniface M.C."/>
            <person name="Brunel D."/>
            <person name="Catrice O."/>
            <person name="Chaidir N."/>
            <person name="Claudel C."/>
            <person name="Donnadieu C."/>
            <person name="Faraut T."/>
            <person name="Fievet G."/>
            <person name="Helmstetter N."/>
            <person name="King M."/>
            <person name="Knapp S.J."/>
            <person name="Lai Z."/>
            <person name="Le Paslier M.C."/>
            <person name="Lippi Y."/>
            <person name="Lorenzon L."/>
            <person name="Mandel J.R."/>
            <person name="Marage G."/>
            <person name="Marchand G."/>
            <person name="Marquand E."/>
            <person name="Bret-Mestries E."/>
            <person name="Morien E."/>
            <person name="Nambeesan S."/>
            <person name="Nguyen T."/>
            <person name="Pegot-Espagnet P."/>
            <person name="Pouilly N."/>
            <person name="Raftis F."/>
            <person name="Sallet E."/>
            <person name="Schiex T."/>
            <person name="Thomas J."/>
            <person name="Vandecasteele C."/>
            <person name="Vares D."/>
            <person name="Vear F."/>
            <person name="Vautrin S."/>
            <person name="Crespi M."/>
            <person name="Mangin B."/>
            <person name="Burke J.M."/>
            <person name="Salse J."/>
            <person name="Munos S."/>
            <person name="Vincourt P."/>
            <person name="Rieseberg L.H."/>
            <person name="Langlade N.B."/>
        </authorList>
    </citation>
    <scope>NUCLEOTIDE SEQUENCE [LARGE SCALE GENOMIC DNA]</scope>
    <source>
        <strain evidence="3">cv. SF193</strain>
    </source>
</reference>